<dbReference type="CDD" id="cd03477">
    <property type="entry name" value="Rieske_YhfW_C"/>
    <property type="match status" value="1"/>
</dbReference>
<evidence type="ECO:0000256" key="4">
    <source>
        <dbReference type="ARBA" id="ARBA00023014"/>
    </source>
</evidence>
<organism evidence="7 8">
    <name type="scientific">Ravibacter arvi</name>
    <dbReference type="NCBI Taxonomy" id="2051041"/>
    <lineage>
        <taxon>Bacteria</taxon>
        <taxon>Pseudomonadati</taxon>
        <taxon>Bacteroidota</taxon>
        <taxon>Cytophagia</taxon>
        <taxon>Cytophagales</taxon>
        <taxon>Spirosomataceae</taxon>
        <taxon>Ravibacter</taxon>
    </lineage>
</organism>
<evidence type="ECO:0000256" key="1">
    <source>
        <dbReference type="ARBA" id="ARBA00022714"/>
    </source>
</evidence>
<keyword evidence="8" id="KW-1185">Reference proteome</keyword>
<dbReference type="Pfam" id="PF01266">
    <property type="entry name" value="DAO"/>
    <property type="match status" value="1"/>
</dbReference>
<dbReference type="InterPro" id="IPR036922">
    <property type="entry name" value="Rieske_2Fe-2S_sf"/>
</dbReference>
<gene>
    <name evidence="7" type="ORF">GCM10023091_04220</name>
</gene>
<dbReference type="Gene3D" id="3.30.9.10">
    <property type="entry name" value="D-Amino Acid Oxidase, subunit A, domain 2"/>
    <property type="match status" value="1"/>
</dbReference>
<evidence type="ECO:0000256" key="5">
    <source>
        <dbReference type="ARBA" id="ARBA00023157"/>
    </source>
</evidence>
<dbReference type="SUPFAM" id="SSF51905">
    <property type="entry name" value="FAD/NAD(P)-binding domain"/>
    <property type="match status" value="1"/>
</dbReference>
<dbReference type="Gene3D" id="2.102.10.10">
    <property type="entry name" value="Rieske [2Fe-2S] iron-sulphur domain"/>
    <property type="match status" value="1"/>
</dbReference>
<dbReference type="PRINTS" id="PR00162">
    <property type="entry name" value="RIESKE"/>
</dbReference>
<dbReference type="Gene3D" id="3.50.50.60">
    <property type="entry name" value="FAD/NAD(P)-binding domain"/>
    <property type="match status" value="1"/>
</dbReference>
<dbReference type="InterPro" id="IPR005805">
    <property type="entry name" value="Rieske_Fe-S_prot_C"/>
</dbReference>
<evidence type="ECO:0000256" key="2">
    <source>
        <dbReference type="ARBA" id="ARBA00022723"/>
    </source>
</evidence>
<feature type="domain" description="Rieske" evidence="6">
    <location>
        <begin position="421"/>
        <end position="509"/>
    </location>
</feature>
<dbReference type="PANTHER" id="PTHR13847">
    <property type="entry name" value="SARCOSINE DEHYDROGENASE-RELATED"/>
    <property type="match status" value="1"/>
</dbReference>
<evidence type="ECO:0000259" key="6">
    <source>
        <dbReference type="PROSITE" id="PS51296"/>
    </source>
</evidence>
<keyword evidence="5" id="KW-1015">Disulfide bond</keyword>
<dbReference type="InterPro" id="IPR036188">
    <property type="entry name" value="FAD/NAD-bd_sf"/>
</dbReference>
<sequence>MNRDGKNRSLWQDWPAPYQPLNSGGCDYNKVYDALIVGGGITGLTTGVLLQEAGLDCLLAEARTIGFGTSLGTTAHLNTLMDTPYPLIEKRFGLSGARLVAKAGEKAIALVETFTAETAVACNFERKTAWLVAATAEERQRLDEIREASLRAGLTAYPVSDCPVKLPFLAGCCFEAQGQVNAGAYLCSLAQRFEESGGIILEHTLVDETERETDYHKVSTMEGVIKARRLIYATHIPPGVNQFSVLCAPYRSYAVAFTLADGHYPDGLAYDMKEPYNYFRTQRVGDRDYVIAGGFDHKCGHEENTENVFRQLEAMVRAYFNVSEIAYKWSSQYFEPADGLPYIGRYPGREETFVATGFSGNGFTFGTFSAILISELIMSGESEFESLFSPSRLKPLASAKNLVMENADVVAEWLAGFWKNDKISLLTELAPGDARVVEWEGKSLAIYKSETGKIYAVNAVCPHFGCKVSWNNTERSWDCPCHGSRFSFDGSLLTGPALSGLQGRDLDES</sequence>
<dbReference type="SUPFAM" id="SSF50022">
    <property type="entry name" value="ISP domain"/>
    <property type="match status" value="1"/>
</dbReference>
<dbReference type="Pfam" id="PF00355">
    <property type="entry name" value="Rieske"/>
    <property type="match status" value="1"/>
</dbReference>
<keyword evidence="4" id="KW-0411">Iron-sulfur</keyword>
<dbReference type="RefSeq" id="WP_345026365.1">
    <property type="nucleotide sequence ID" value="NZ_BAABEY010000002.1"/>
</dbReference>
<keyword evidence="2" id="KW-0479">Metal-binding</keyword>
<evidence type="ECO:0000313" key="8">
    <source>
        <dbReference type="Proteomes" id="UP001501508"/>
    </source>
</evidence>
<comment type="caution">
    <text evidence="7">The sequence shown here is derived from an EMBL/GenBank/DDBJ whole genome shotgun (WGS) entry which is preliminary data.</text>
</comment>
<accession>A0ABP8LQ08</accession>
<dbReference type="InterPro" id="IPR038010">
    <property type="entry name" value="YhfW_C"/>
</dbReference>
<keyword evidence="3" id="KW-0408">Iron</keyword>
<evidence type="ECO:0000313" key="7">
    <source>
        <dbReference type="EMBL" id="GAA4432326.1"/>
    </source>
</evidence>
<dbReference type="InterPro" id="IPR017941">
    <property type="entry name" value="Rieske_2Fe-2S"/>
</dbReference>
<dbReference type="Proteomes" id="UP001501508">
    <property type="component" value="Unassembled WGS sequence"/>
</dbReference>
<keyword evidence="1" id="KW-0001">2Fe-2S</keyword>
<dbReference type="InterPro" id="IPR006076">
    <property type="entry name" value="FAD-dep_OxRdtase"/>
</dbReference>
<evidence type="ECO:0000256" key="3">
    <source>
        <dbReference type="ARBA" id="ARBA00023004"/>
    </source>
</evidence>
<reference evidence="8" key="1">
    <citation type="journal article" date="2019" name="Int. J. Syst. Evol. Microbiol.">
        <title>The Global Catalogue of Microorganisms (GCM) 10K type strain sequencing project: providing services to taxonomists for standard genome sequencing and annotation.</title>
        <authorList>
            <consortium name="The Broad Institute Genomics Platform"/>
            <consortium name="The Broad Institute Genome Sequencing Center for Infectious Disease"/>
            <person name="Wu L."/>
            <person name="Ma J."/>
        </authorList>
    </citation>
    <scope>NUCLEOTIDE SEQUENCE [LARGE SCALE GENOMIC DNA]</scope>
    <source>
        <strain evidence="8">JCM 31920</strain>
    </source>
</reference>
<dbReference type="PROSITE" id="PS51296">
    <property type="entry name" value="RIESKE"/>
    <property type="match status" value="1"/>
</dbReference>
<name>A0ABP8LQ08_9BACT</name>
<dbReference type="PANTHER" id="PTHR13847:SF281">
    <property type="entry name" value="FAD DEPENDENT OXIDOREDUCTASE DOMAIN-CONTAINING PROTEIN"/>
    <property type="match status" value="1"/>
</dbReference>
<protein>
    <submittedName>
        <fullName evidence="7">FAD-dependent oxidoreductase</fullName>
    </submittedName>
</protein>
<proteinExistence type="predicted"/>
<dbReference type="EMBL" id="BAABEY010000002">
    <property type="protein sequence ID" value="GAA4432326.1"/>
    <property type="molecule type" value="Genomic_DNA"/>
</dbReference>